<gene>
    <name evidence="3" type="ORF">MGAL_10B003489</name>
</gene>
<organism evidence="3 4">
    <name type="scientific">Mytilus galloprovincialis</name>
    <name type="common">Mediterranean mussel</name>
    <dbReference type="NCBI Taxonomy" id="29158"/>
    <lineage>
        <taxon>Eukaryota</taxon>
        <taxon>Metazoa</taxon>
        <taxon>Spiralia</taxon>
        <taxon>Lophotrochozoa</taxon>
        <taxon>Mollusca</taxon>
        <taxon>Bivalvia</taxon>
        <taxon>Autobranchia</taxon>
        <taxon>Pteriomorphia</taxon>
        <taxon>Mytilida</taxon>
        <taxon>Mytiloidea</taxon>
        <taxon>Mytilidae</taxon>
        <taxon>Mytilinae</taxon>
        <taxon>Mytilus</taxon>
    </lineage>
</organism>
<dbReference type="GO" id="GO:0016579">
    <property type="term" value="P:protein deubiquitination"/>
    <property type="evidence" value="ECO:0007669"/>
    <property type="project" value="TreeGrafter"/>
</dbReference>
<dbReference type="Proteomes" id="UP000596742">
    <property type="component" value="Unassembled WGS sequence"/>
</dbReference>
<feature type="domain" description="OTU" evidence="2">
    <location>
        <begin position="361"/>
        <end position="493"/>
    </location>
</feature>
<dbReference type="AlphaFoldDB" id="A0A8B6F542"/>
<comment type="caution">
    <text evidence="3">The sequence shown here is derived from an EMBL/GenBank/DDBJ whole genome shotgun (WGS) entry which is preliminary data.</text>
</comment>
<dbReference type="CDD" id="cd22755">
    <property type="entry name" value="OTU_CeDUB-like"/>
    <property type="match status" value="2"/>
</dbReference>
<evidence type="ECO:0000313" key="3">
    <source>
        <dbReference type="EMBL" id="VDI44776.1"/>
    </source>
</evidence>
<dbReference type="Gene3D" id="3.90.70.120">
    <property type="match status" value="1"/>
</dbReference>
<dbReference type="InterPro" id="IPR038765">
    <property type="entry name" value="Papain-like_cys_pep_sf"/>
</dbReference>
<dbReference type="Pfam" id="PF02338">
    <property type="entry name" value="OTU"/>
    <property type="match status" value="2"/>
</dbReference>
<dbReference type="GO" id="GO:0004843">
    <property type="term" value="F:cysteine-type deubiquitinase activity"/>
    <property type="evidence" value="ECO:0007669"/>
    <property type="project" value="TreeGrafter"/>
</dbReference>
<dbReference type="InterPro" id="IPR003323">
    <property type="entry name" value="OTU_dom"/>
</dbReference>
<dbReference type="SUPFAM" id="SSF54001">
    <property type="entry name" value="Cysteine proteinases"/>
    <property type="match status" value="1"/>
</dbReference>
<dbReference type="Gene3D" id="3.90.70.80">
    <property type="match status" value="2"/>
</dbReference>
<reference evidence="3" key="1">
    <citation type="submission" date="2018-11" db="EMBL/GenBank/DDBJ databases">
        <authorList>
            <person name="Alioto T."/>
            <person name="Alioto T."/>
        </authorList>
    </citation>
    <scope>NUCLEOTIDE SEQUENCE</scope>
</reference>
<dbReference type="InterPro" id="IPR050704">
    <property type="entry name" value="Peptidase_C85-like"/>
</dbReference>
<dbReference type="EMBL" id="UYJE01006293">
    <property type="protein sequence ID" value="VDI44776.1"/>
    <property type="molecule type" value="Genomic_DNA"/>
</dbReference>
<proteinExistence type="predicted"/>
<evidence type="ECO:0000256" key="1">
    <source>
        <dbReference type="SAM" id="MobiDB-lite"/>
    </source>
</evidence>
<sequence>MNAGKQCVPNCVTAVIFSKLKNVRDWKTSHINDILNEGNDLYNSTHGSKDFLLVSEMPTSTKLFNSLFDVNFRDSINAIDSEIDADFPFALPLKIGIENALIDADGCFRQEYHIQIRRKIVDHILHISKDLSSFVRDPYENVEEYVRMRKMKESNTWGTELEILAAAHFMQIDIYTFTNNKWIKYSAHQIDTNINVENDAIYLKHNNESSHYEVVLSVKGKRECDILEKTKKIKSSSCDFDKLQRNICTDHDIKKSNILPNEILETVEHTDITDLSRKRKLEVEVNVSIDNVKYQRRNNNDGYQVVEDEVEVLDTTVYSSLNYIPLGYKTKRKLCSKFKIAHKNIKETSGVNQMFNMGKPVSSKSIISDGNGLFRALSFAISQRQEYHLQIRKRIVDHISDISKDIASFVPDPFENAAEYVRIRKMKEPKTLGTEMEILAAAHYMHTDIYMFTNNEWIKYSPHQIDKDINIEHEAIYLQHVDKSSHYEVVMDVEGNSIRNLQQKSKKIEDCTSLKYELNQISRNNCTDTKNNNTLLNETQVDLKDLRRKRKRECEKMRYCQNDTVRDKRKRCCKKNYWNNETYRANMSEKAKKKYIEDESFRTNMIQKGKQKYKDNEAYSTNMIEKGKKKYEQNESYRATKRKEKYDQK</sequence>
<dbReference type="OrthoDB" id="6137149at2759"/>
<feature type="domain" description="OTU" evidence="2">
    <location>
        <begin position="97"/>
        <end position="218"/>
    </location>
</feature>
<feature type="region of interest" description="Disordered" evidence="1">
    <location>
        <begin position="609"/>
        <end position="649"/>
    </location>
</feature>
<name>A0A8B6F542_MYTGA</name>
<dbReference type="PROSITE" id="PS50802">
    <property type="entry name" value="OTU"/>
    <property type="match status" value="2"/>
</dbReference>
<accession>A0A8B6F542</accession>
<keyword evidence="4" id="KW-1185">Reference proteome</keyword>
<protein>
    <recommendedName>
        <fullName evidence="2">OTU domain-containing protein</fullName>
    </recommendedName>
</protein>
<evidence type="ECO:0000313" key="4">
    <source>
        <dbReference type="Proteomes" id="UP000596742"/>
    </source>
</evidence>
<evidence type="ECO:0000259" key="2">
    <source>
        <dbReference type="PROSITE" id="PS50802"/>
    </source>
</evidence>
<dbReference type="PANTHER" id="PTHR12419">
    <property type="entry name" value="OTU DOMAIN CONTAINING PROTEIN"/>
    <property type="match status" value="1"/>
</dbReference>